<proteinExistence type="predicted"/>
<sequence length="150" mass="16674">MSDKFSDEDLLANAIPIDLSGEEEEEHAKLKAPDDGIERSDDADLTPIDLDEGGLTDDPNQKSMIQVFGENTRKAHADHWNRTPNATGSGAIHVKTFVAKLRLDAIDNLDEQVNNWLDNHPEYEVKFVTTSVGKLVGKISEDAIFMNVWV</sequence>
<protein>
    <submittedName>
        <fullName evidence="2">Uncharacterized protein</fullName>
    </submittedName>
</protein>
<organism evidence="2 3">
    <name type="scientific">Algisphaera agarilytica</name>
    <dbReference type="NCBI Taxonomy" id="1385975"/>
    <lineage>
        <taxon>Bacteria</taxon>
        <taxon>Pseudomonadati</taxon>
        <taxon>Planctomycetota</taxon>
        <taxon>Phycisphaerae</taxon>
        <taxon>Phycisphaerales</taxon>
        <taxon>Phycisphaeraceae</taxon>
        <taxon>Algisphaera</taxon>
    </lineage>
</organism>
<feature type="compositionally biased region" description="Acidic residues" evidence="1">
    <location>
        <begin position="43"/>
        <end position="55"/>
    </location>
</feature>
<evidence type="ECO:0000313" key="2">
    <source>
        <dbReference type="EMBL" id="MBB6430685.1"/>
    </source>
</evidence>
<gene>
    <name evidence="2" type="ORF">HNQ40_002491</name>
</gene>
<dbReference type="EMBL" id="JACHGY010000001">
    <property type="protein sequence ID" value="MBB6430685.1"/>
    <property type="molecule type" value="Genomic_DNA"/>
</dbReference>
<reference evidence="2 3" key="1">
    <citation type="submission" date="2020-08" db="EMBL/GenBank/DDBJ databases">
        <title>Genomic Encyclopedia of Type Strains, Phase IV (KMG-IV): sequencing the most valuable type-strain genomes for metagenomic binning, comparative biology and taxonomic classification.</title>
        <authorList>
            <person name="Goeker M."/>
        </authorList>
    </citation>
    <scope>NUCLEOTIDE SEQUENCE [LARGE SCALE GENOMIC DNA]</scope>
    <source>
        <strain evidence="2 3">DSM 103725</strain>
    </source>
</reference>
<dbReference type="Proteomes" id="UP000541810">
    <property type="component" value="Unassembled WGS sequence"/>
</dbReference>
<feature type="compositionally biased region" description="Basic and acidic residues" evidence="1">
    <location>
        <begin position="26"/>
        <end position="42"/>
    </location>
</feature>
<name>A0A7X0H7G0_9BACT</name>
<dbReference type="AlphaFoldDB" id="A0A7X0H7G0"/>
<comment type="caution">
    <text evidence="2">The sequence shown here is derived from an EMBL/GenBank/DDBJ whole genome shotgun (WGS) entry which is preliminary data.</text>
</comment>
<evidence type="ECO:0000256" key="1">
    <source>
        <dbReference type="SAM" id="MobiDB-lite"/>
    </source>
</evidence>
<accession>A0A7X0H7G0</accession>
<dbReference type="RefSeq" id="WP_184678184.1">
    <property type="nucleotide sequence ID" value="NZ_JACHGY010000001.1"/>
</dbReference>
<feature type="region of interest" description="Disordered" evidence="1">
    <location>
        <begin position="15"/>
        <end position="61"/>
    </location>
</feature>
<keyword evidence="3" id="KW-1185">Reference proteome</keyword>
<evidence type="ECO:0000313" key="3">
    <source>
        <dbReference type="Proteomes" id="UP000541810"/>
    </source>
</evidence>